<dbReference type="GO" id="GO:0061630">
    <property type="term" value="F:ubiquitin protein ligase activity"/>
    <property type="evidence" value="ECO:0007669"/>
    <property type="project" value="TreeGrafter"/>
</dbReference>
<organism evidence="2 3">
    <name type="scientific">Lophium mytilinum</name>
    <dbReference type="NCBI Taxonomy" id="390894"/>
    <lineage>
        <taxon>Eukaryota</taxon>
        <taxon>Fungi</taxon>
        <taxon>Dikarya</taxon>
        <taxon>Ascomycota</taxon>
        <taxon>Pezizomycotina</taxon>
        <taxon>Dothideomycetes</taxon>
        <taxon>Pleosporomycetidae</taxon>
        <taxon>Mytilinidiales</taxon>
        <taxon>Mytilinidiaceae</taxon>
        <taxon>Lophium</taxon>
    </lineage>
</organism>
<dbReference type="GO" id="GO:0030332">
    <property type="term" value="F:cyclin binding"/>
    <property type="evidence" value="ECO:0007669"/>
    <property type="project" value="TreeGrafter"/>
</dbReference>
<feature type="region of interest" description="Disordered" evidence="1">
    <location>
        <begin position="20"/>
        <end position="66"/>
    </location>
</feature>
<evidence type="ECO:0008006" key="4">
    <source>
        <dbReference type="Google" id="ProtNLM"/>
    </source>
</evidence>
<dbReference type="Pfam" id="PF09814">
    <property type="entry name" value="HECT_2"/>
    <property type="match status" value="1"/>
</dbReference>
<dbReference type="AlphaFoldDB" id="A0A6A6R5A2"/>
<name>A0A6A6R5A2_9PEZI</name>
<dbReference type="Proteomes" id="UP000799750">
    <property type="component" value="Unassembled WGS sequence"/>
</dbReference>
<dbReference type="OrthoDB" id="386949at2759"/>
<dbReference type="GO" id="GO:0000209">
    <property type="term" value="P:protein polyubiquitination"/>
    <property type="evidence" value="ECO:0007669"/>
    <property type="project" value="TreeGrafter"/>
</dbReference>
<evidence type="ECO:0000313" key="3">
    <source>
        <dbReference type="Proteomes" id="UP000799750"/>
    </source>
</evidence>
<sequence length="495" mass="54173">MPTNALPPSAFADLDLPSDSLAALTSQPPPAQNAPVLAAPSSDVAPASLSLTDPSSAIGPKPPRNTTSISIYTEHLLNIRTVTLSASLRTTRTQQTRAVLSADGFEVSISHEGEVARIRLPVRIRLKPGDDGSAEAALALPGKPEGKEINLRLSAEDEGGLLGSPGGRAVEREGNWVPWGAAALNETQQKREKVRIVCKICENPTVREGSVGEWRDLPNENWAEMMEFWHCHRPDHDHGHGNATDGGKSKGYAAANQLRALSGIGFVDLGTFLLKEDDCCGIEVSASPGSRPSKLLCQTCKAQLGEVDDRAEGFRLWKWSLAIAEAPDYDEGPDKPQNSDSDMTLKPEFTTYSTQKWISAQFLSLIENQAVRKFCVKPDHHDETSGEEKIMIWVFTPDLTFSSSTSSTGTRAAIPQHPEPTRAMKVFYQLSAPSTSSSQEEQNLFLVEEVRFPAFVFEELRNALMESGMLMPETARMFKTWQVGLLERFQNGDMI</sequence>
<evidence type="ECO:0000256" key="1">
    <source>
        <dbReference type="SAM" id="MobiDB-lite"/>
    </source>
</evidence>
<keyword evidence="3" id="KW-1185">Reference proteome</keyword>
<evidence type="ECO:0000313" key="2">
    <source>
        <dbReference type="EMBL" id="KAF2498933.1"/>
    </source>
</evidence>
<dbReference type="GO" id="GO:0005634">
    <property type="term" value="C:nucleus"/>
    <property type="evidence" value="ECO:0007669"/>
    <property type="project" value="TreeGrafter"/>
</dbReference>
<reference evidence="2" key="1">
    <citation type="journal article" date="2020" name="Stud. Mycol.">
        <title>101 Dothideomycetes genomes: a test case for predicting lifestyles and emergence of pathogens.</title>
        <authorList>
            <person name="Haridas S."/>
            <person name="Albert R."/>
            <person name="Binder M."/>
            <person name="Bloem J."/>
            <person name="Labutti K."/>
            <person name="Salamov A."/>
            <person name="Andreopoulos B."/>
            <person name="Baker S."/>
            <person name="Barry K."/>
            <person name="Bills G."/>
            <person name="Bluhm B."/>
            <person name="Cannon C."/>
            <person name="Castanera R."/>
            <person name="Culley D."/>
            <person name="Daum C."/>
            <person name="Ezra D."/>
            <person name="Gonzalez J."/>
            <person name="Henrissat B."/>
            <person name="Kuo A."/>
            <person name="Liang C."/>
            <person name="Lipzen A."/>
            <person name="Lutzoni F."/>
            <person name="Magnuson J."/>
            <person name="Mondo S."/>
            <person name="Nolan M."/>
            <person name="Ohm R."/>
            <person name="Pangilinan J."/>
            <person name="Park H.-J."/>
            <person name="Ramirez L."/>
            <person name="Alfaro M."/>
            <person name="Sun H."/>
            <person name="Tritt A."/>
            <person name="Yoshinaga Y."/>
            <person name="Zwiers L.-H."/>
            <person name="Turgeon B."/>
            <person name="Goodwin S."/>
            <person name="Spatafora J."/>
            <person name="Crous P."/>
            <person name="Grigoriev I."/>
        </authorList>
    </citation>
    <scope>NUCLEOTIDE SEQUENCE</scope>
    <source>
        <strain evidence="2">CBS 269.34</strain>
    </source>
</reference>
<dbReference type="GO" id="GO:0000151">
    <property type="term" value="C:ubiquitin ligase complex"/>
    <property type="evidence" value="ECO:0007669"/>
    <property type="project" value="TreeGrafter"/>
</dbReference>
<dbReference type="GO" id="GO:0043161">
    <property type="term" value="P:proteasome-mediated ubiquitin-dependent protein catabolic process"/>
    <property type="evidence" value="ECO:0007669"/>
    <property type="project" value="TreeGrafter"/>
</dbReference>
<dbReference type="GO" id="GO:0031624">
    <property type="term" value="F:ubiquitin conjugating enzyme binding"/>
    <property type="evidence" value="ECO:0007669"/>
    <property type="project" value="TreeGrafter"/>
</dbReference>
<protein>
    <recommendedName>
        <fullName evidence="4">Ubiquitin-conjugating enzyme E2-binding protein</fullName>
    </recommendedName>
</protein>
<dbReference type="PANTHER" id="PTHR31531:SF2">
    <property type="entry name" value="E3 UBIQUITIN-PROTEIN LIGASE E3D"/>
    <property type="match status" value="1"/>
</dbReference>
<dbReference type="GO" id="GO:0005829">
    <property type="term" value="C:cytosol"/>
    <property type="evidence" value="ECO:0007669"/>
    <property type="project" value="TreeGrafter"/>
</dbReference>
<dbReference type="EMBL" id="MU004185">
    <property type="protein sequence ID" value="KAF2498933.1"/>
    <property type="molecule type" value="Genomic_DNA"/>
</dbReference>
<gene>
    <name evidence="2" type="ORF">BU16DRAFT_505490</name>
</gene>
<dbReference type="GO" id="GO:0051865">
    <property type="term" value="P:protein autoubiquitination"/>
    <property type="evidence" value="ECO:0007669"/>
    <property type="project" value="TreeGrafter"/>
</dbReference>
<proteinExistence type="predicted"/>
<dbReference type="InterPro" id="IPR019193">
    <property type="entry name" value="UBQ-conj_enz_E2-bd_prot"/>
</dbReference>
<dbReference type="GO" id="GO:0006513">
    <property type="term" value="P:protein monoubiquitination"/>
    <property type="evidence" value="ECO:0007669"/>
    <property type="project" value="TreeGrafter"/>
</dbReference>
<dbReference type="PANTHER" id="PTHR31531">
    <property type="entry name" value="E3 UBIQUITIN-PROTEIN LIGASE E3D FAMILY MEMBER"/>
    <property type="match status" value="1"/>
</dbReference>
<accession>A0A6A6R5A2</accession>